<dbReference type="PANTHER" id="PTHR30486:SF15">
    <property type="entry name" value="TYPE II_IV SECRETION SYSTEM ATPASE"/>
    <property type="match status" value="1"/>
</dbReference>
<comment type="similarity">
    <text evidence="1">Belongs to the GSP E family.</text>
</comment>
<protein>
    <submittedName>
        <fullName evidence="3">Type II/IV secretion system protein</fullName>
    </submittedName>
</protein>
<dbReference type="Gene3D" id="3.30.450.380">
    <property type="match status" value="1"/>
</dbReference>
<evidence type="ECO:0000256" key="1">
    <source>
        <dbReference type="ARBA" id="ARBA00006611"/>
    </source>
</evidence>
<proteinExistence type="inferred from homology"/>
<dbReference type="Pfam" id="PF00437">
    <property type="entry name" value="T2SSE"/>
    <property type="match status" value="1"/>
</dbReference>
<name>A0A5E4LPM4_9ARCH</name>
<organism evidence="3 4">
    <name type="scientific">Candidatus Bilamarchaeum dharawalense</name>
    <dbReference type="NCBI Taxonomy" id="2885759"/>
    <lineage>
        <taxon>Archaea</taxon>
        <taxon>Candidatus Micrarchaeota</taxon>
        <taxon>Candidatus Micrarchaeia</taxon>
        <taxon>Candidatus Anstonellales</taxon>
        <taxon>Candidatus Bilamarchaeaceae</taxon>
        <taxon>Candidatus Bilamarchaeum</taxon>
    </lineage>
</organism>
<dbReference type="InterPro" id="IPR050921">
    <property type="entry name" value="T4SS_GSP_E_ATPase"/>
</dbReference>
<gene>
    <name evidence="3" type="ORF">LFW2832_00401</name>
</gene>
<dbReference type="CDD" id="cd01130">
    <property type="entry name" value="VirB11-like_ATPase"/>
    <property type="match status" value="1"/>
</dbReference>
<dbReference type="GO" id="GO:0016887">
    <property type="term" value="F:ATP hydrolysis activity"/>
    <property type="evidence" value="ECO:0007669"/>
    <property type="project" value="InterPro"/>
</dbReference>
<dbReference type="Gene3D" id="3.40.50.300">
    <property type="entry name" value="P-loop containing nucleotide triphosphate hydrolases"/>
    <property type="match status" value="1"/>
</dbReference>
<dbReference type="Proteomes" id="UP000789941">
    <property type="component" value="Unassembled WGS sequence"/>
</dbReference>
<sequence>MPKDQTKDGEEPTEETIKPRVTLLSSYNFVSEKLPIEVKIFKKNDYVPRYEITIPGIAEGTKLILETKLKGELVTEVKLDISEILDPKKFDEVKAKFLEAAKRILTRNFPSLPDDKKEILAVYLLQKTLGLGEIEALLADEQLEEVVINNSREPVWIYHKQFGWCKTNLKIKNEEMVYDYASMIARKIGRQINVLTPMLDAHLPTGDRVNATLYPISSFGNTITIRKFSRNPWTITSFIKSKTITTDVAALIWLCIQNELSLLVSGGTGSGKTSFLNAMAGLIPANQRIVTIEDTRELTLPSFLHWVPMVIREPNPEGKGEVKMLDLMVNALRQRPDRILVGEIRRQEEAEVMFEAMHTGHSVYATLHADNADQTISRLTNPPINIPHEMLDALSGIVVAFRHRRFGIRRILEFAEVTKKGGVNTLYRWDVKSDKTKGVQKMTSLVDTLMLYSGMGEKEIEEDMEEKIGVLDWMTRRGYDGVDQVGHIVSNYYMNTDEVLEAVKKGRDWDFKI</sequence>
<evidence type="ECO:0000259" key="2">
    <source>
        <dbReference type="Pfam" id="PF00437"/>
    </source>
</evidence>
<evidence type="ECO:0000313" key="3">
    <source>
        <dbReference type="EMBL" id="VVC03491.1"/>
    </source>
</evidence>
<feature type="domain" description="Bacterial type II secretion system protein E" evidence="2">
    <location>
        <begin position="135"/>
        <end position="384"/>
    </location>
</feature>
<evidence type="ECO:0000313" key="4">
    <source>
        <dbReference type="Proteomes" id="UP000789941"/>
    </source>
</evidence>
<dbReference type="InterPro" id="IPR027417">
    <property type="entry name" value="P-loop_NTPase"/>
</dbReference>
<dbReference type="InterPro" id="IPR001482">
    <property type="entry name" value="T2SS/T4SS_dom"/>
</dbReference>
<dbReference type="AlphaFoldDB" id="A0A5E4LPM4"/>
<comment type="caution">
    <text evidence="3">The sequence shown here is derived from an EMBL/GenBank/DDBJ whole genome shotgun (WGS) entry which is preliminary data.</text>
</comment>
<accession>A0A5E4LPM4</accession>
<dbReference type="SUPFAM" id="SSF52540">
    <property type="entry name" value="P-loop containing nucleoside triphosphate hydrolases"/>
    <property type="match status" value="1"/>
</dbReference>
<dbReference type="EMBL" id="CABMJJ010000007">
    <property type="protein sequence ID" value="VVC03491.1"/>
    <property type="molecule type" value="Genomic_DNA"/>
</dbReference>
<reference evidence="3 4" key="1">
    <citation type="submission" date="2019-08" db="EMBL/GenBank/DDBJ databases">
        <authorList>
            <person name="Vazquez-Campos X."/>
        </authorList>
    </citation>
    <scope>NUCLEOTIDE SEQUENCE [LARGE SCALE GENOMIC DNA]</scope>
    <source>
        <strain evidence="3">LFW-283_2</strain>
    </source>
</reference>
<dbReference type="PANTHER" id="PTHR30486">
    <property type="entry name" value="TWITCHING MOTILITY PROTEIN PILT"/>
    <property type="match status" value="1"/>
</dbReference>